<dbReference type="RefSeq" id="WP_150065381.1">
    <property type="nucleotide sequence ID" value="NZ_VWPH01000002.1"/>
</dbReference>
<dbReference type="OrthoDB" id="5147336at2"/>
<evidence type="ECO:0000313" key="1">
    <source>
        <dbReference type="EMBL" id="KAA5837218.1"/>
    </source>
</evidence>
<dbReference type="AlphaFoldDB" id="A0A5M7CAJ3"/>
<reference evidence="1 2" key="1">
    <citation type="submission" date="2019-09" db="EMBL/GenBank/DDBJ databases">
        <title>Draft genome sequence of the thermophilic Saccharopolyspora hirsuta VKM Ac-666T.</title>
        <authorList>
            <person name="Lobastova T.G."/>
            <person name="Fokina V."/>
            <person name="Bragin E.Y."/>
            <person name="Shtratnikova V.Y."/>
            <person name="Starodumova I.P."/>
            <person name="Tarlachkov S.V."/>
            <person name="Donova M.V."/>
        </authorList>
    </citation>
    <scope>NUCLEOTIDE SEQUENCE [LARGE SCALE GENOMIC DNA]</scope>
    <source>
        <strain evidence="1 2">VKM Ac-666</strain>
    </source>
</reference>
<gene>
    <name evidence="1" type="ORF">F1721_05305</name>
</gene>
<keyword evidence="2" id="KW-1185">Reference proteome</keyword>
<organism evidence="1 2">
    <name type="scientific">Saccharopolyspora hirsuta</name>
    <dbReference type="NCBI Taxonomy" id="1837"/>
    <lineage>
        <taxon>Bacteria</taxon>
        <taxon>Bacillati</taxon>
        <taxon>Actinomycetota</taxon>
        <taxon>Actinomycetes</taxon>
        <taxon>Pseudonocardiales</taxon>
        <taxon>Pseudonocardiaceae</taxon>
        <taxon>Saccharopolyspora</taxon>
    </lineage>
</organism>
<proteinExistence type="predicted"/>
<sequence length="138" mass="15017">MQLVVVIEESNRVLDSVPGIVAKQITESRRENGFTEIQRKVITACATQVWKRITDALGLGVISEAKVLLPALRTLAVLMCKSPPRHPAVVEHCIDPLKDLFLEETKKRLRRVFEELVPGITSEIGSGGSTGLIGSTGS</sequence>
<accession>A0A5M7CAJ3</accession>
<dbReference type="Proteomes" id="UP000323946">
    <property type="component" value="Unassembled WGS sequence"/>
</dbReference>
<protein>
    <submittedName>
        <fullName evidence="1">Uncharacterized protein</fullName>
    </submittedName>
</protein>
<evidence type="ECO:0000313" key="2">
    <source>
        <dbReference type="Proteomes" id="UP000323946"/>
    </source>
</evidence>
<dbReference type="EMBL" id="VWPH01000002">
    <property type="protein sequence ID" value="KAA5837218.1"/>
    <property type="molecule type" value="Genomic_DNA"/>
</dbReference>
<comment type="caution">
    <text evidence="1">The sequence shown here is derived from an EMBL/GenBank/DDBJ whole genome shotgun (WGS) entry which is preliminary data.</text>
</comment>
<name>A0A5M7CAJ3_SACHI</name>